<organism evidence="2 3">
    <name type="scientific">Mikania micrantha</name>
    <name type="common">bitter vine</name>
    <dbReference type="NCBI Taxonomy" id="192012"/>
    <lineage>
        <taxon>Eukaryota</taxon>
        <taxon>Viridiplantae</taxon>
        <taxon>Streptophyta</taxon>
        <taxon>Embryophyta</taxon>
        <taxon>Tracheophyta</taxon>
        <taxon>Spermatophyta</taxon>
        <taxon>Magnoliopsida</taxon>
        <taxon>eudicotyledons</taxon>
        <taxon>Gunneridae</taxon>
        <taxon>Pentapetalae</taxon>
        <taxon>asterids</taxon>
        <taxon>campanulids</taxon>
        <taxon>Asterales</taxon>
        <taxon>Asteraceae</taxon>
        <taxon>Asteroideae</taxon>
        <taxon>Heliantheae alliance</taxon>
        <taxon>Eupatorieae</taxon>
        <taxon>Mikania</taxon>
    </lineage>
</organism>
<gene>
    <name evidence="2" type="ORF">E3N88_01302</name>
</gene>
<dbReference type="AlphaFoldDB" id="A0A5N6Q281"/>
<reference evidence="2 3" key="1">
    <citation type="submission" date="2019-05" db="EMBL/GenBank/DDBJ databases">
        <title>Mikania micrantha, genome provides insights into the molecular mechanism of rapid growth.</title>
        <authorList>
            <person name="Liu B."/>
        </authorList>
    </citation>
    <scope>NUCLEOTIDE SEQUENCE [LARGE SCALE GENOMIC DNA]</scope>
    <source>
        <strain evidence="2">NLD-2019</strain>
        <tissue evidence="2">Leaf</tissue>
    </source>
</reference>
<accession>A0A5N6Q281</accession>
<keyword evidence="3" id="KW-1185">Reference proteome</keyword>
<name>A0A5N6Q281_9ASTR</name>
<evidence type="ECO:0000256" key="1">
    <source>
        <dbReference type="SAM" id="MobiDB-lite"/>
    </source>
</evidence>
<evidence type="ECO:0000313" key="3">
    <source>
        <dbReference type="Proteomes" id="UP000326396"/>
    </source>
</evidence>
<sequence>MQRWKRLDGEEPTVPADWTERLDGNWRGTNGGRGGRALAGVCIMERLGIGTTELGLDVRDSHFESLTALQQLKKNTKADIQMCRSHKI</sequence>
<feature type="region of interest" description="Disordered" evidence="1">
    <location>
        <begin position="1"/>
        <end position="30"/>
    </location>
</feature>
<evidence type="ECO:0000313" key="2">
    <source>
        <dbReference type="EMBL" id="KAD7478166.1"/>
    </source>
</evidence>
<comment type="caution">
    <text evidence="2">The sequence shown here is derived from an EMBL/GenBank/DDBJ whole genome shotgun (WGS) entry which is preliminary data.</text>
</comment>
<dbReference type="Proteomes" id="UP000326396">
    <property type="component" value="Linkage Group LG1"/>
</dbReference>
<protein>
    <submittedName>
        <fullName evidence="2">Uncharacterized protein</fullName>
    </submittedName>
</protein>
<dbReference type="EMBL" id="SZYD01000001">
    <property type="protein sequence ID" value="KAD7478166.1"/>
    <property type="molecule type" value="Genomic_DNA"/>
</dbReference>
<proteinExistence type="predicted"/>